<dbReference type="Pfam" id="PF00535">
    <property type="entry name" value="Glycos_transf_2"/>
    <property type="match status" value="1"/>
</dbReference>
<feature type="transmembrane region" description="Helical" evidence="1">
    <location>
        <begin position="262"/>
        <end position="280"/>
    </location>
</feature>
<dbReference type="RefSeq" id="WP_091695458.1">
    <property type="nucleotide sequence ID" value="NZ_FPBF01000004.1"/>
</dbReference>
<organism evidence="3 4">
    <name type="scientific">Algoriphagus locisalis</name>
    <dbReference type="NCBI Taxonomy" id="305507"/>
    <lineage>
        <taxon>Bacteria</taxon>
        <taxon>Pseudomonadati</taxon>
        <taxon>Bacteroidota</taxon>
        <taxon>Cytophagia</taxon>
        <taxon>Cytophagales</taxon>
        <taxon>Cyclobacteriaceae</taxon>
        <taxon>Algoriphagus</taxon>
    </lineage>
</organism>
<dbReference type="AlphaFoldDB" id="A0A1I7CKA1"/>
<protein>
    <submittedName>
        <fullName evidence="3">Glycosyltransferase, GT2 family</fullName>
    </submittedName>
</protein>
<dbReference type="Gene3D" id="3.90.550.10">
    <property type="entry name" value="Spore Coat Polysaccharide Biosynthesis Protein SpsA, Chain A"/>
    <property type="match status" value="1"/>
</dbReference>
<dbReference type="EMBL" id="FPBF01000004">
    <property type="protein sequence ID" value="SFT99861.1"/>
    <property type="molecule type" value="Genomic_DNA"/>
</dbReference>
<proteinExistence type="predicted"/>
<feature type="domain" description="Glycosyltransferase 2-like" evidence="2">
    <location>
        <begin position="4"/>
        <end position="168"/>
    </location>
</feature>
<dbReference type="PANTHER" id="PTHR43685">
    <property type="entry name" value="GLYCOSYLTRANSFERASE"/>
    <property type="match status" value="1"/>
</dbReference>
<reference evidence="4" key="1">
    <citation type="submission" date="2016-10" db="EMBL/GenBank/DDBJ databases">
        <authorList>
            <person name="Varghese N."/>
            <person name="Submissions S."/>
        </authorList>
    </citation>
    <scope>NUCLEOTIDE SEQUENCE [LARGE SCALE GENOMIC DNA]</scope>
    <source>
        <strain evidence="4">DSM 23445</strain>
    </source>
</reference>
<dbReference type="OrthoDB" id="9813550at2"/>
<keyword evidence="1" id="KW-1133">Transmembrane helix</keyword>
<evidence type="ECO:0000259" key="2">
    <source>
        <dbReference type="Pfam" id="PF00535"/>
    </source>
</evidence>
<dbReference type="SUPFAM" id="SSF53448">
    <property type="entry name" value="Nucleotide-diphospho-sugar transferases"/>
    <property type="match status" value="1"/>
</dbReference>
<dbReference type="InterPro" id="IPR001173">
    <property type="entry name" value="Glyco_trans_2-like"/>
</dbReference>
<name>A0A1I7CKA1_9BACT</name>
<evidence type="ECO:0000256" key="1">
    <source>
        <dbReference type="SAM" id="Phobius"/>
    </source>
</evidence>
<dbReference type="Proteomes" id="UP000199673">
    <property type="component" value="Unassembled WGS sequence"/>
</dbReference>
<gene>
    <name evidence="3" type="ORF">SAMN04489724_3288</name>
</gene>
<dbReference type="STRING" id="305507.SAMN04489724_3288"/>
<dbReference type="GO" id="GO:0016740">
    <property type="term" value="F:transferase activity"/>
    <property type="evidence" value="ECO:0007669"/>
    <property type="project" value="UniProtKB-KW"/>
</dbReference>
<keyword evidence="3" id="KW-0808">Transferase</keyword>
<accession>A0A1I7CKA1</accession>
<dbReference type="InterPro" id="IPR050834">
    <property type="entry name" value="Glycosyltransf_2"/>
</dbReference>
<feature type="transmembrane region" description="Helical" evidence="1">
    <location>
        <begin position="292"/>
        <end position="311"/>
    </location>
</feature>
<sequence>MKFSVIIPVFNRSEELRELLQSLTNQSHHDFEVVVIEDGSAIDSSEIVEEFKSRLQIQYLIQANTGQGFARNNGMKIAQGDFFVILDSDVILPVDYLQKLSSAITIRKLDAFGGPDAASQDFSALQKAMDFAMTSFWTTGGIRGKMKDPSKYQARGFNMGVSRKVFEQTGGFVDPNQGEDIEWSIRIKKAGFILELVQEAFVYHKRKNTISSFSKQAFSFGRNRVNVSRFHPGAIKLVHWLPTAFSLFSLSILFSYFLNNTLFQISVGIFLLWSIAVILSSSSQNHSIKVGALSWVTSVLQLWSYGVGLPFELLKKASKG</sequence>
<dbReference type="PANTHER" id="PTHR43685:SF3">
    <property type="entry name" value="SLR2126 PROTEIN"/>
    <property type="match status" value="1"/>
</dbReference>
<keyword evidence="1" id="KW-0472">Membrane</keyword>
<keyword evidence="4" id="KW-1185">Reference proteome</keyword>
<feature type="transmembrane region" description="Helical" evidence="1">
    <location>
        <begin position="237"/>
        <end position="256"/>
    </location>
</feature>
<evidence type="ECO:0000313" key="3">
    <source>
        <dbReference type="EMBL" id="SFT99861.1"/>
    </source>
</evidence>
<keyword evidence="1" id="KW-0812">Transmembrane</keyword>
<dbReference type="InterPro" id="IPR029044">
    <property type="entry name" value="Nucleotide-diphossugar_trans"/>
</dbReference>
<evidence type="ECO:0000313" key="4">
    <source>
        <dbReference type="Proteomes" id="UP000199673"/>
    </source>
</evidence>